<protein>
    <submittedName>
        <fullName evidence="1">Cellulose synthase operon C protein</fullName>
    </submittedName>
</protein>
<sequence>MALKATIYKADVQITDLDRHYYQSHGLTLARHPSETDERMMVRLLAFMLHAQERLAFGRGLSTADEPDLWEHDLGGDILRWIDVGLPDPRRLVKACGRAASVEVIAFGGRQATVWWQQAQTQLTRLRNLRVRLLDEASSEALAALAGRSMRLQCTIQDGQVWVADDSHNLAIGLTTLREAK</sequence>
<dbReference type="Proteomes" id="UP000414233">
    <property type="component" value="Unassembled WGS sequence"/>
</dbReference>
<dbReference type="InterPro" id="IPR038590">
    <property type="entry name" value="YaeQ_sf"/>
</dbReference>
<name>A0A5E4V6X1_9BURK</name>
<dbReference type="OrthoDB" id="5293309at2"/>
<organism evidence="1 2">
    <name type="scientific">Pandoraea terrae</name>
    <dbReference type="NCBI Taxonomy" id="1537710"/>
    <lineage>
        <taxon>Bacteria</taxon>
        <taxon>Pseudomonadati</taxon>
        <taxon>Pseudomonadota</taxon>
        <taxon>Betaproteobacteria</taxon>
        <taxon>Burkholderiales</taxon>
        <taxon>Burkholderiaceae</taxon>
        <taxon>Pandoraea</taxon>
    </lineage>
</organism>
<dbReference type="InterPro" id="IPR009822">
    <property type="entry name" value="YaeQ"/>
</dbReference>
<dbReference type="SMART" id="SM01322">
    <property type="entry name" value="YaeQ"/>
    <property type="match status" value="1"/>
</dbReference>
<dbReference type="PIRSF" id="PIRSF011484">
    <property type="entry name" value="YaeQ"/>
    <property type="match status" value="1"/>
</dbReference>
<reference evidence="1 2" key="1">
    <citation type="submission" date="2019-08" db="EMBL/GenBank/DDBJ databases">
        <authorList>
            <person name="Peeters C."/>
        </authorList>
    </citation>
    <scope>NUCLEOTIDE SEQUENCE [LARGE SCALE GENOMIC DNA]</scope>
    <source>
        <strain evidence="1 2">LMG 30175</strain>
    </source>
</reference>
<dbReference type="PANTHER" id="PTHR38784">
    <property type="entry name" value="SUCROSE PHOSPHORYLASE"/>
    <property type="match status" value="1"/>
</dbReference>
<dbReference type="Gene3D" id="3.10.640.10">
    <property type="entry name" value="Restriction endonuclease-like alpha-beta roll domain"/>
    <property type="match status" value="1"/>
</dbReference>
<dbReference type="PANTHER" id="PTHR38784:SF1">
    <property type="entry name" value="SUCROSE PHOSPHORYLASE"/>
    <property type="match status" value="1"/>
</dbReference>
<evidence type="ECO:0000313" key="2">
    <source>
        <dbReference type="Proteomes" id="UP000414233"/>
    </source>
</evidence>
<keyword evidence="2" id="KW-1185">Reference proteome</keyword>
<dbReference type="InterPro" id="IPR011335">
    <property type="entry name" value="Restrct_endonuc-II-like"/>
</dbReference>
<gene>
    <name evidence="1" type="ORF">PTE30175_02414</name>
</gene>
<dbReference type="SUPFAM" id="SSF52980">
    <property type="entry name" value="Restriction endonuclease-like"/>
    <property type="match status" value="1"/>
</dbReference>
<accession>A0A5E4V6X1</accession>
<dbReference type="RefSeq" id="WP_150697267.1">
    <property type="nucleotide sequence ID" value="NZ_CABPRZ010000008.1"/>
</dbReference>
<dbReference type="EMBL" id="CABPRZ010000008">
    <property type="protein sequence ID" value="VVE07978.1"/>
    <property type="molecule type" value="Genomic_DNA"/>
</dbReference>
<evidence type="ECO:0000313" key="1">
    <source>
        <dbReference type="EMBL" id="VVE07978.1"/>
    </source>
</evidence>
<dbReference type="AlphaFoldDB" id="A0A5E4V6X1"/>
<dbReference type="Pfam" id="PF07152">
    <property type="entry name" value="YaeQ"/>
    <property type="match status" value="1"/>
</dbReference>
<proteinExistence type="predicted"/>